<name>A0A5E7LHY5_PSEFL</name>
<sequence length="50" mass="5865">MNSNKQDFINYLNESRRVVEQWPTWKQESLKAAQGSSRSPSSPPREREKS</sequence>
<evidence type="ECO:0000313" key="3">
    <source>
        <dbReference type="Proteomes" id="UP000385207"/>
    </source>
</evidence>
<evidence type="ECO:0000313" key="2">
    <source>
        <dbReference type="EMBL" id="VVP13289.1"/>
    </source>
</evidence>
<feature type="region of interest" description="Disordered" evidence="1">
    <location>
        <begin position="26"/>
        <end position="50"/>
    </location>
</feature>
<dbReference type="AlphaFoldDB" id="A0A5E7LHY5"/>
<protein>
    <submittedName>
        <fullName evidence="2">Uncharacterized protein</fullName>
    </submittedName>
</protein>
<gene>
    <name evidence="2" type="ORF">PS862_03468</name>
</gene>
<evidence type="ECO:0000256" key="1">
    <source>
        <dbReference type="SAM" id="MobiDB-lite"/>
    </source>
</evidence>
<proteinExistence type="predicted"/>
<reference evidence="2 3" key="1">
    <citation type="submission" date="2019-09" db="EMBL/GenBank/DDBJ databases">
        <authorList>
            <person name="Chandra G."/>
            <person name="Truman W A."/>
        </authorList>
    </citation>
    <scope>NUCLEOTIDE SEQUENCE [LARGE SCALE GENOMIC DNA]</scope>
    <source>
        <strain evidence="2">PS862</strain>
    </source>
</reference>
<dbReference type="EMBL" id="CABVII010000015">
    <property type="protein sequence ID" value="VVP13289.1"/>
    <property type="molecule type" value="Genomic_DNA"/>
</dbReference>
<organism evidence="2 3">
    <name type="scientific">Pseudomonas fluorescens</name>
    <dbReference type="NCBI Taxonomy" id="294"/>
    <lineage>
        <taxon>Bacteria</taxon>
        <taxon>Pseudomonadati</taxon>
        <taxon>Pseudomonadota</taxon>
        <taxon>Gammaproteobacteria</taxon>
        <taxon>Pseudomonadales</taxon>
        <taxon>Pseudomonadaceae</taxon>
        <taxon>Pseudomonas</taxon>
    </lineage>
</organism>
<accession>A0A5E7LHY5</accession>
<dbReference type="Proteomes" id="UP000385207">
    <property type="component" value="Unassembled WGS sequence"/>
</dbReference>